<protein>
    <submittedName>
        <fullName evidence="1">Uncharacterized protein</fullName>
    </submittedName>
</protein>
<organism evidence="1 2">
    <name type="scientific">Candidatus Pseudobacter hemicellulosilyticus</name>
    <dbReference type="NCBI Taxonomy" id="3121375"/>
    <lineage>
        <taxon>Bacteria</taxon>
        <taxon>Pseudomonadati</taxon>
        <taxon>Bacteroidota</taxon>
        <taxon>Chitinophagia</taxon>
        <taxon>Chitinophagales</taxon>
        <taxon>Chitinophagaceae</taxon>
        <taxon>Pseudobacter</taxon>
    </lineage>
</organism>
<proteinExistence type="predicted"/>
<name>A0AAJ5WSQ9_9BACT</name>
<accession>A0AAJ5WSQ9</accession>
<gene>
    <name evidence="1" type="ORF">P0Y53_08500</name>
</gene>
<reference evidence="1" key="1">
    <citation type="submission" date="2023-03" db="EMBL/GenBank/DDBJ databases">
        <title>Andean soil-derived lignocellulolytic bacterial consortium as a source of novel taxa and putative plastic-active enzymes.</title>
        <authorList>
            <person name="Diaz-Garcia L."/>
            <person name="Chuvochina M."/>
            <person name="Feuerriegel G."/>
            <person name="Bunk B."/>
            <person name="Sproer C."/>
            <person name="Streit W.R."/>
            <person name="Rodriguez L.M."/>
            <person name="Overmann J."/>
            <person name="Jimenez D.J."/>
        </authorList>
    </citation>
    <scope>NUCLEOTIDE SEQUENCE</scope>
    <source>
        <strain evidence="1">MAG 7</strain>
    </source>
</reference>
<sequence length="91" mass="10375">MNKLFCAGVLLLHGFILKARQTDTVRISNFIEKSICLYKERNFALDRRKELTGAALFSDQALSNFVNKGLEKVVLLIFKSPDKNGQNRCRV</sequence>
<evidence type="ECO:0000313" key="1">
    <source>
        <dbReference type="EMBL" id="WEK37541.1"/>
    </source>
</evidence>
<dbReference type="AlphaFoldDB" id="A0AAJ5WSQ9"/>
<evidence type="ECO:0000313" key="2">
    <source>
        <dbReference type="Proteomes" id="UP001220610"/>
    </source>
</evidence>
<dbReference type="Proteomes" id="UP001220610">
    <property type="component" value="Chromosome"/>
</dbReference>
<dbReference type="EMBL" id="CP119311">
    <property type="protein sequence ID" value="WEK37541.1"/>
    <property type="molecule type" value="Genomic_DNA"/>
</dbReference>